<dbReference type="InterPro" id="IPR029028">
    <property type="entry name" value="Alpha/beta_knot_MTases"/>
</dbReference>
<dbReference type="Pfam" id="PF02598">
    <property type="entry name" value="Methyltrn_RNA_3"/>
    <property type="match status" value="1"/>
</dbReference>
<feature type="region of interest" description="Disordered" evidence="2">
    <location>
        <begin position="1"/>
        <end position="23"/>
    </location>
</feature>
<dbReference type="RefSeq" id="XP_066831969.1">
    <property type="nucleotide sequence ID" value="XM_066975319.1"/>
</dbReference>
<evidence type="ECO:0000313" key="4">
    <source>
        <dbReference type="Proteomes" id="UP001497383"/>
    </source>
</evidence>
<dbReference type="InterPro" id="IPR003750">
    <property type="entry name" value="Put_MeTrfase-C9orf114-like"/>
</dbReference>
<proteinExistence type="inferred from homology"/>
<evidence type="ECO:0008006" key="5">
    <source>
        <dbReference type="Google" id="ProtNLM"/>
    </source>
</evidence>
<evidence type="ECO:0000256" key="2">
    <source>
        <dbReference type="SAM" id="MobiDB-lite"/>
    </source>
</evidence>
<organism evidence="3 4">
    <name type="scientific">Lodderomyces beijingensis</name>
    <dbReference type="NCBI Taxonomy" id="1775926"/>
    <lineage>
        <taxon>Eukaryota</taxon>
        <taxon>Fungi</taxon>
        <taxon>Dikarya</taxon>
        <taxon>Ascomycota</taxon>
        <taxon>Saccharomycotina</taxon>
        <taxon>Pichiomycetes</taxon>
        <taxon>Debaryomycetaceae</taxon>
        <taxon>Candida/Lodderomyces clade</taxon>
        <taxon>Lodderomyces</taxon>
    </lineage>
</organism>
<dbReference type="PANTHER" id="PTHR12150">
    <property type="entry name" value="CLASS IV SAM-BINDING METHYLTRANSFERASE-RELATED"/>
    <property type="match status" value="1"/>
</dbReference>
<dbReference type="EMBL" id="OZ022410">
    <property type="protein sequence ID" value="CAK9441162.1"/>
    <property type="molecule type" value="Genomic_DNA"/>
</dbReference>
<dbReference type="Gene3D" id="3.40.1280.10">
    <property type="match status" value="2"/>
</dbReference>
<evidence type="ECO:0000256" key="1">
    <source>
        <dbReference type="ARBA" id="ARBA00009841"/>
    </source>
</evidence>
<reference evidence="3 4" key="1">
    <citation type="submission" date="2024-03" db="EMBL/GenBank/DDBJ databases">
        <authorList>
            <person name="Brejova B."/>
        </authorList>
    </citation>
    <scope>NUCLEOTIDE SEQUENCE [LARGE SCALE GENOMIC DNA]</scope>
    <source>
        <strain evidence="3 4">CBS 14171</strain>
    </source>
</reference>
<keyword evidence="4" id="KW-1185">Reference proteome</keyword>
<dbReference type="SUPFAM" id="SSF75217">
    <property type="entry name" value="alpha/beta knot"/>
    <property type="match status" value="1"/>
</dbReference>
<protein>
    <recommendedName>
        <fullName evidence="5">DUF171-domain-containing protein</fullName>
    </recommendedName>
</protein>
<name>A0ABP0ZTW0_9ASCO</name>
<dbReference type="InterPro" id="IPR029026">
    <property type="entry name" value="tRNA_m1G_MTases_N"/>
</dbReference>
<gene>
    <name evidence="3" type="ORF">LODBEIA_P50310</name>
</gene>
<accession>A0ABP0ZTW0</accession>
<dbReference type="GeneID" id="92210227"/>
<dbReference type="Proteomes" id="UP001497383">
    <property type="component" value="Chromosome 6"/>
</dbReference>
<comment type="similarity">
    <text evidence="1">Belongs to the class IV-like SAM-binding methyltransferase superfamily.</text>
</comment>
<evidence type="ECO:0000313" key="3">
    <source>
        <dbReference type="EMBL" id="CAK9441162.1"/>
    </source>
</evidence>
<sequence length="395" mass="44471">MAKRKAVETVEQKQVKKPTKTPNKASISICIPSSVISNKNAHNLEQKTMIAYQIAKACLIYNVSEIIVLNVPQKQDMAETTKVEPVTVGNKVLFNEDLNGDDSSTTKTKSTTKNAGRDKSHSGEDAILLASLFQFFITPPYLVKTVFSPSLNPQFKHIMPKFKHAYKLPKITTLPFMQNNEVYRDFKEGIVIPRETPKVKQRSGMKAKSPHKVTVSKYVNVGEAQAIKLEIKREVPIYSRITVDLKNRTIVSPQAAYGVTGHKSSFGYLVRLINETGEFNKVFTGAPLEQGYTRTVFVPCDDYFDKVGKVISEVERYQGDDDDDDAEEKEKGDKNLLVVLGNYWDFQRSFELDEAKDSMFAGITGVEKLFDYKLDIPRGVRIEDGVLIALTRLLE</sequence>
<dbReference type="PANTHER" id="PTHR12150:SF13">
    <property type="entry name" value="METHYLTRANSFERASE C9ORF114-RELATED"/>
    <property type="match status" value="1"/>
</dbReference>
<feature type="region of interest" description="Disordered" evidence="2">
    <location>
        <begin position="95"/>
        <end position="120"/>
    </location>
</feature>
<feature type="compositionally biased region" description="Basic and acidic residues" evidence="2">
    <location>
        <begin position="1"/>
        <end position="14"/>
    </location>
</feature>
<feature type="compositionally biased region" description="Low complexity" evidence="2">
    <location>
        <begin position="103"/>
        <end position="113"/>
    </location>
</feature>